<dbReference type="PROSITE" id="PS50066">
    <property type="entry name" value="MADS_BOX_2"/>
    <property type="match status" value="1"/>
</dbReference>
<dbReference type="Pfam" id="PF01486">
    <property type="entry name" value="K-box"/>
    <property type="match status" value="1"/>
</dbReference>
<reference evidence="8" key="1">
    <citation type="submission" date="2021-03" db="EMBL/GenBank/DDBJ databases">
        <authorList>
            <person name="Li Z."/>
            <person name="Yang C."/>
        </authorList>
    </citation>
    <scope>NUCLEOTIDE SEQUENCE</scope>
    <source>
        <strain evidence="8">Dzin_1.0</strain>
        <tissue evidence="8">Leaf</tissue>
    </source>
</reference>
<dbReference type="PROSITE" id="PS00350">
    <property type="entry name" value="MADS_BOX_1"/>
    <property type="match status" value="1"/>
</dbReference>
<name>A0A9D5HKT1_9LILI</name>
<dbReference type="SUPFAM" id="SSF55455">
    <property type="entry name" value="SRF-like"/>
    <property type="match status" value="1"/>
</dbReference>
<dbReference type="GO" id="GO:0003700">
    <property type="term" value="F:DNA-binding transcription factor activity"/>
    <property type="evidence" value="ECO:0007669"/>
    <property type="project" value="InterPro"/>
</dbReference>
<gene>
    <name evidence="8" type="ORF">J5N97_008404</name>
</gene>
<dbReference type="InterPro" id="IPR050142">
    <property type="entry name" value="MADS-box/MEF2_TF"/>
</dbReference>
<protein>
    <submittedName>
        <fullName evidence="8">Uncharacterized protein</fullName>
    </submittedName>
</protein>
<keyword evidence="2" id="KW-0805">Transcription regulation</keyword>
<keyword evidence="4" id="KW-0804">Transcription</keyword>
<dbReference type="InterPro" id="IPR002100">
    <property type="entry name" value="TF_MADSbox"/>
</dbReference>
<proteinExistence type="predicted"/>
<dbReference type="Pfam" id="PF00319">
    <property type="entry name" value="SRF-TF"/>
    <property type="match status" value="1"/>
</dbReference>
<dbReference type="GO" id="GO:0000977">
    <property type="term" value="F:RNA polymerase II transcription regulatory region sequence-specific DNA binding"/>
    <property type="evidence" value="ECO:0007669"/>
    <property type="project" value="InterPro"/>
</dbReference>
<dbReference type="InterPro" id="IPR036879">
    <property type="entry name" value="TF_MADSbox_sf"/>
</dbReference>
<dbReference type="GO" id="GO:0005634">
    <property type="term" value="C:nucleus"/>
    <property type="evidence" value="ECO:0007669"/>
    <property type="project" value="UniProtKB-SubCell"/>
</dbReference>
<reference evidence="8" key="2">
    <citation type="journal article" date="2022" name="Hortic Res">
        <title>The genome of Dioscorea zingiberensis sheds light on the biosynthesis, origin and evolution of the medicinally important diosgenin saponins.</title>
        <authorList>
            <person name="Li Y."/>
            <person name="Tan C."/>
            <person name="Li Z."/>
            <person name="Guo J."/>
            <person name="Li S."/>
            <person name="Chen X."/>
            <person name="Wang C."/>
            <person name="Dai X."/>
            <person name="Yang H."/>
            <person name="Song W."/>
            <person name="Hou L."/>
            <person name="Xu J."/>
            <person name="Tong Z."/>
            <person name="Xu A."/>
            <person name="Yuan X."/>
            <person name="Wang W."/>
            <person name="Yang Q."/>
            <person name="Chen L."/>
            <person name="Sun Z."/>
            <person name="Wang K."/>
            <person name="Pan B."/>
            <person name="Chen J."/>
            <person name="Bao Y."/>
            <person name="Liu F."/>
            <person name="Qi X."/>
            <person name="Gang D.R."/>
            <person name="Wen J."/>
            <person name="Li J."/>
        </authorList>
    </citation>
    <scope>NUCLEOTIDE SEQUENCE</scope>
    <source>
        <strain evidence="8">Dzin_1.0</strain>
    </source>
</reference>
<evidence type="ECO:0000313" key="9">
    <source>
        <dbReference type="Proteomes" id="UP001085076"/>
    </source>
</evidence>
<dbReference type="GO" id="GO:0046983">
    <property type="term" value="F:protein dimerization activity"/>
    <property type="evidence" value="ECO:0007669"/>
    <property type="project" value="InterPro"/>
</dbReference>
<sequence length="252" mass="28660">MGRGKVELKRIENKINRQVTFSKRRSGLLKKAYELSVLCDVEVALIVFSNNGKLYEFSSNPSMSKTLEKYKKCTYSSSEGVVQANDTQQSSYQEYLKLKARVEALQRAQRNILGEDMDALSLNDIEQLEKQVELSLRHIRSTKTQLMLDQLGDLKRKEQILQGANKAIIRKLEEYTPGNPLHLSLENDVFGVCDSDAPNNQQQLHSEEFFQPLSCDPSLQIGLQPMNADQLQLNAEITVTQNVNDYFNGWIG</sequence>
<dbReference type="EMBL" id="JAGGNH010000002">
    <property type="protein sequence ID" value="KAJ0980149.1"/>
    <property type="molecule type" value="Genomic_DNA"/>
</dbReference>
<dbReference type="InterPro" id="IPR033896">
    <property type="entry name" value="MEF2-like_N"/>
</dbReference>
<evidence type="ECO:0000256" key="2">
    <source>
        <dbReference type="ARBA" id="ARBA00023015"/>
    </source>
</evidence>
<dbReference type="PROSITE" id="PS51297">
    <property type="entry name" value="K_BOX"/>
    <property type="match status" value="1"/>
</dbReference>
<dbReference type="Proteomes" id="UP001085076">
    <property type="component" value="Miscellaneous, Linkage group lg02"/>
</dbReference>
<dbReference type="OrthoDB" id="1898716at2759"/>
<evidence type="ECO:0000256" key="3">
    <source>
        <dbReference type="ARBA" id="ARBA00023125"/>
    </source>
</evidence>
<dbReference type="GO" id="GO:0045944">
    <property type="term" value="P:positive regulation of transcription by RNA polymerase II"/>
    <property type="evidence" value="ECO:0007669"/>
    <property type="project" value="InterPro"/>
</dbReference>
<dbReference type="Gene3D" id="3.40.1810.10">
    <property type="entry name" value="Transcription factor, MADS-box"/>
    <property type="match status" value="1"/>
</dbReference>
<evidence type="ECO:0000313" key="8">
    <source>
        <dbReference type="EMBL" id="KAJ0980149.1"/>
    </source>
</evidence>
<evidence type="ECO:0000259" key="7">
    <source>
        <dbReference type="PROSITE" id="PS51297"/>
    </source>
</evidence>
<dbReference type="PANTHER" id="PTHR48019">
    <property type="entry name" value="SERUM RESPONSE FACTOR HOMOLOG"/>
    <property type="match status" value="1"/>
</dbReference>
<feature type="domain" description="K-box" evidence="7">
    <location>
        <begin position="88"/>
        <end position="178"/>
    </location>
</feature>
<dbReference type="FunFam" id="3.40.1810.10:FF:000008">
    <property type="entry name" value="MADS-box transcription factor 1"/>
    <property type="match status" value="1"/>
</dbReference>
<comment type="caution">
    <text evidence="8">The sequence shown here is derived from an EMBL/GenBank/DDBJ whole genome shotgun (WGS) entry which is preliminary data.</text>
</comment>
<keyword evidence="9" id="KW-1185">Reference proteome</keyword>
<evidence type="ECO:0000259" key="6">
    <source>
        <dbReference type="PROSITE" id="PS50066"/>
    </source>
</evidence>
<accession>A0A9D5HKT1</accession>
<dbReference type="AlphaFoldDB" id="A0A9D5HKT1"/>
<keyword evidence="3" id="KW-0238">DNA-binding</keyword>
<evidence type="ECO:0000256" key="1">
    <source>
        <dbReference type="ARBA" id="ARBA00004123"/>
    </source>
</evidence>
<evidence type="ECO:0000256" key="5">
    <source>
        <dbReference type="ARBA" id="ARBA00023242"/>
    </source>
</evidence>
<organism evidence="8 9">
    <name type="scientific">Dioscorea zingiberensis</name>
    <dbReference type="NCBI Taxonomy" id="325984"/>
    <lineage>
        <taxon>Eukaryota</taxon>
        <taxon>Viridiplantae</taxon>
        <taxon>Streptophyta</taxon>
        <taxon>Embryophyta</taxon>
        <taxon>Tracheophyta</taxon>
        <taxon>Spermatophyta</taxon>
        <taxon>Magnoliopsida</taxon>
        <taxon>Liliopsida</taxon>
        <taxon>Dioscoreales</taxon>
        <taxon>Dioscoreaceae</taxon>
        <taxon>Dioscorea</taxon>
    </lineage>
</organism>
<keyword evidence="5" id="KW-0539">Nucleus</keyword>
<dbReference type="InterPro" id="IPR002487">
    <property type="entry name" value="TF_Kbox"/>
</dbReference>
<dbReference type="CDD" id="cd00265">
    <property type="entry name" value="MADS_MEF2_like"/>
    <property type="match status" value="1"/>
</dbReference>
<dbReference type="PRINTS" id="PR00404">
    <property type="entry name" value="MADSDOMAIN"/>
</dbReference>
<evidence type="ECO:0000256" key="4">
    <source>
        <dbReference type="ARBA" id="ARBA00023163"/>
    </source>
</evidence>
<dbReference type="SMART" id="SM00432">
    <property type="entry name" value="MADS"/>
    <property type="match status" value="1"/>
</dbReference>
<comment type="subcellular location">
    <subcellularLocation>
        <location evidence="1">Nucleus</location>
    </subcellularLocation>
</comment>
<feature type="domain" description="MADS-box" evidence="6">
    <location>
        <begin position="1"/>
        <end position="61"/>
    </location>
</feature>